<evidence type="ECO:0000313" key="6">
    <source>
        <dbReference type="EMBL" id="ATB32450.1"/>
    </source>
</evidence>
<evidence type="ECO:0000313" key="7">
    <source>
        <dbReference type="Proteomes" id="UP000217289"/>
    </source>
</evidence>
<gene>
    <name evidence="6" type="ORF">MEBOL_005929</name>
</gene>
<dbReference type="InterPro" id="IPR011009">
    <property type="entry name" value="Kinase-like_dom_sf"/>
</dbReference>
<keyword evidence="1" id="KW-0808">Transferase</keyword>
<dbReference type="InterPro" id="IPR049052">
    <property type="entry name" value="nSTAND1"/>
</dbReference>
<dbReference type="GO" id="GO:0005524">
    <property type="term" value="F:ATP binding"/>
    <property type="evidence" value="ECO:0007669"/>
    <property type="project" value="UniProtKB-KW"/>
</dbReference>
<keyword evidence="2" id="KW-0547">Nucleotide-binding</keyword>
<proteinExistence type="predicted"/>
<dbReference type="Pfam" id="PF00069">
    <property type="entry name" value="Pkinase"/>
    <property type="match status" value="1"/>
</dbReference>
<dbReference type="InterPro" id="IPR011990">
    <property type="entry name" value="TPR-like_helical_dom_sf"/>
</dbReference>
<dbReference type="InterPro" id="IPR000719">
    <property type="entry name" value="Prot_kinase_dom"/>
</dbReference>
<dbReference type="EMBL" id="CP022163">
    <property type="protein sequence ID" value="ATB32450.1"/>
    <property type="molecule type" value="Genomic_DNA"/>
</dbReference>
<organism evidence="6 7">
    <name type="scientific">Melittangium boletus DSM 14713</name>
    <dbReference type="NCBI Taxonomy" id="1294270"/>
    <lineage>
        <taxon>Bacteria</taxon>
        <taxon>Pseudomonadati</taxon>
        <taxon>Myxococcota</taxon>
        <taxon>Myxococcia</taxon>
        <taxon>Myxococcales</taxon>
        <taxon>Cystobacterineae</taxon>
        <taxon>Archangiaceae</taxon>
        <taxon>Melittangium</taxon>
    </lineage>
</organism>
<dbReference type="PANTHER" id="PTHR43289">
    <property type="entry name" value="MITOGEN-ACTIVATED PROTEIN KINASE KINASE KINASE 20-RELATED"/>
    <property type="match status" value="1"/>
</dbReference>
<dbReference type="SUPFAM" id="SSF48452">
    <property type="entry name" value="TPR-like"/>
    <property type="match status" value="1"/>
</dbReference>
<feature type="domain" description="Protein kinase" evidence="5">
    <location>
        <begin position="1"/>
        <end position="267"/>
    </location>
</feature>
<keyword evidence="7" id="KW-1185">Reference proteome</keyword>
<sequence length="1123" mass="122839">MGEVFTALHERMNQVVALKLLSPTAAVDPQLVARFVQEARALAQFQHPGVVRILHCDRTEDGTAFLAMEHLEGLSLREWMRHQQGPAPSEAALSLCQQIAAVMADIHAKGIVHRDLKPENVFLCPDAEVTPGYRVKLLDFGIAKVPPEANAWGDTQVHTAAPVFLGTAMYMAPEQCRNAAEVDGGADVYALGVLLFELLAGRPPFVSDDVVDLISMHIRAEPPPLRELAPAVPGALSSLVASMLAKESASRPTMRRCQDMLGRRPWQSERDECPVPGLASFTEAYAELFFGRKTEISTVLRLLDEVRSGERRWVQVEGSSGVGKSSLVQAGVLPRLKESSSQLAPSWRVAVLRPSYDPVHQLAVAVCDALAGSNFTYSALELERALRADVRALSEIVSAYTPPQGRFLLVIEQMEELVTLGGADCLGIDGWVETALAAPDAPLRLLTTIRSDFIHRLEQMPRMAARLNQAARYLLRPMEEAALTQVIEGMAQRVGLRLSEGLSVRMVRDARSEGSQLLLLGQSLRALWSLRSGAQLTHERYEQIGGVGGALAQQAERLLDGLGSQGRERAKWILLDLVQVGRGVPDTRRPRTRREVLKAGGGDALSLEVLMRLSGMRTGTRDDAEEGLRLIVLSAGDGPAEQRVDLIHESLLQQVPSLADWIGSERVLLERQADLEIAAQSWEHAGCPTEGLPSGSLLAHYGDAAGPSSRRGPPPCRGVSERASCFLTAARGLEHRRVRLKRGLALAAMAAVLAISFSALSAYREWRRAQENLQRIVLATHQFVSDADWKLGRVAHTLEVRRAMLHKIDENLASLPHADRQLPEVREAIIATKHRLGDFAFQNESLARAEGFLDAAAVEIQKGLDARPEDEELKLLRALNHSKLGKIVLARGKLDKARGHFADALAFLNRSPDHVDDDYRRTLATSYSEQGELDLASGAAEAVERYDRAVALFEENARSGNAYEQALLADALCWRAEALHHAGRLPEAAADLERALGLARRLNEVEAGNEFIRWILARAYLGSASVEAARGGPQADDRYRAAEELGRGLVRGERTNKRYGLVLTQSLLEHEALLSGRGAAAQARSLHDERCGLVSAFVGMDGEDHRFDRFVCPGPPLPQETGQ</sequence>
<dbReference type="Gene3D" id="1.25.40.10">
    <property type="entry name" value="Tetratricopeptide repeat domain"/>
    <property type="match status" value="1"/>
</dbReference>
<dbReference type="SMART" id="SM00220">
    <property type="entry name" value="S_TKc"/>
    <property type="match status" value="1"/>
</dbReference>
<accession>A0A250IMH7</accession>
<protein>
    <recommendedName>
        <fullName evidence="5">Protein kinase domain-containing protein</fullName>
    </recommendedName>
</protein>
<evidence type="ECO:0000259" key="5">
    <source>
        <dbReference type="PROSITE" id="PS50011"/>
    </source>
</evidence>
<dbReference type="GO" id="GO:0004674">
    <property type="term" value="F:protein serine/threonine kinase activity"/>
    <property type="evidence" value="ECO:0007669"/>
    <property type="project" value="TreeGrafter"/>
</dbReference>
<evidence type="ECO:0000256" key="2">
    <source>
        <dbReference type="ARBA" id="ARBA00022741"/>
    </source>
</evidence>
<keyword evidence="4" id="KW-0067">ATP-binding</keyword>
<dbReference type="Gene3D" id="3.30.200.20">
    <property type="entry name" value="Phosphorylase Kinase, domain 1"/>
    <property type="match status" value="1"/>
</dbReference>
<dbReference type="Proteomes" id="UP000217289">
    <property type="component" value="Chromosome"/>
</dbReference>
<evidence type="ECO:0000256" key="4">
    <source>
        <dbReference type="ARBA" id="ARBA00022840"/>
    </source>
</evidence>
<dbReference type="CDD" id="cd14014">
    <property type="entry name" value="STKc_PknB_like"/>
    <property type="match status" value="1"/>
</dbReference>
<evidence type="ECO:0000256" key="1">
    <source>
        <dbReference type="ARBA" id="ARBA00022679"/>
    </source>
</evidence>
<name>A0A250IMH7_9BACT</name>
<dbReference type="InterPro" id="IPR008271">
    <property type="entry name" value="Ser/Thr_kinase_AS"/>
</dbReference>
<dbReference type="Gene3D" id="1.10.510.10">
    <property type="entry name" value="Transferase(Phosphotransferase) domain 1"/>
    <property type="match status" value="1"/>
</dbReference>
<dbReference type="PROSITE" id="PS00108">
    <property type="entry name" value="PROTEIN_KINASE_ST"/>
    <property type="match status" value="1"/>
</dbReference>
<keyword evidence="3" id="KW-0418">Kinase</keyword>
<dbReference type="PANTHER" id="PTHR43289:SF6">
    <property type="entry name" value="SERINE_THREONINE-PROTEIN KINASE NEKL-3"/>
    <property type="match status" value="1"/>
</dbReference>
<dbReference type="Pfam" id="PF20703">
    <property type="entry name" value="nSTAND1"/>
    <property type="match status" value="1"/>
</dbReference>
<dbReference type="KEGG" id="mbd:MEBOL_005929"/>
<dbReference type="SUPFAM" id="SSF56112">
    <property type="entry name" value="Protein kinase-like (PK-like)"/>
    <property type="match status" value="1"/>
</dbReference>
<dbReference type="AlphaFoldDB" id="A0A250IMH7"/>
<reference evidence="6 7" key="1">
    <citation type="submission" date="2017-06" db="EMBL/GenBank/DDBJ databases">
        <authorList>
            <person name="Kim H.J."/>
            <person name="Triplett B.A."/>
        </authorList>
    </citation>
    <scope>NUCLEOTIDE SEQUENCE [LARGE SCALE GENOMIC DNA]</scope>
    <source>
        <strain evidence="6 7">DSM 14713</strain>
    </source>
</reference>
<dbReference type="PROSITE" id="PS50011">
    <property type="entry name" value="PROTEIN_KINASE_DOM"/>
    <property type="match status" value="1"/>
</dbReference>
<evidence type="ECO:0000256" key="3">
    <source>
        <dbReference type="ARBA" id="ARBA00022777"/>
    </source>
</evidence>